<name>Q8K1B7_MOUSE</name>
<organism evidence="1">
    <name type="scientific">Mus musculus</name>
    <name type="common">Mouse</name>
    <dbReference type="NCBI Taxonomy" id="10090"/>
    <lineage>
        <taxon>Eukaryota</taxon>
        <taxon>Metazoa</taxon>
        <taxon>Chordata</taxon>
        <taxon>Craniata</taxon>
        <taxon>Vertebrata</taxon>
        <taxon>Euteleostomi</taxon>
        <taxon>Mammalia</taxon>
        <taxon>Eutheria</taxon>
        <taxon>Euarchontoglires</taxon>
        <taxon>Glires</taxon>
        <taxon>Rodentia</taxon>
        <taxon>Myomorpha</taxon>
        <taxon>Muroidea</taxon>
        <taxon>Muridae</taxon>
        <taxon>Murinae</taxon>
        <taxon>Mus</taxon>
        <taxon>Mus</taxon>
    </lineage>
</organism>
<accession>Q8K1B7</accession>
<protein>
    <submittedName>
        <fullName evidence="1">Vezf1 protein</fullName>
    </submittedName>
</protein>
<dbReference type="AGR" id="MGI:1313291"/>
<dbReference type="MGI" id="MGI:1313291">
    <property type="gene designation" value="Vezf1"/>
</dbReference>
<dbReference type="EMBL" id="BC025166">
    <property type="protein sequence ID" value="AAH25166.1"/>
    <property type="molecule type" value="mRNA"/>
</dbReference>
<dbReference type="AlphaFoldDB" id="Q8K1B7"/>
<evidence type="ECO:0000313" key="1">
    <source>
        <dbReference type="EMBL" id="AAH25166.1"/>
    </source>
</evidence>
<evidence type="ECO:0000313" key="2">
    <source>
        <dbReference type="MGI" id="MGI:1313291"/>
    </source>
</evidence>
<sequence length="70" mass="7708">MGEGRAEGAQIGRVVKSSRGPDLKLSCDADAELIRPCVECTNGHRSTERQSMVSLLVVTWWRAFPYQIGS</sequence>
<gene>
    <name evidence="2" type="primary">Vezf1</name>
</gene>
<proteinExistence type="evidence at transcript level"/>
<reference evidence="1" key="1">
    <citation type="journal article" date="2004" name="Genome Res.">
        <title>The status, quality, and expansion of the NIH full-length cDNA project: the Mammalian Gene Collection (MGC).</title>
        <authorList>
            <consortium name="The MGC Project Team"/>
            <person name="Gerhard D.S."/>
            <person name="Wagner L."/>
            <person name="Feingold E.A."/>
            <person name="Shenmen C.M."/>
            <person name="Grouse L.H."/>
            <person name="Schuler G."/>
            <person name="Klein S.L."/>
            <person name="Old S."/>
            <person name="Rasooly R."/>
            <person name="Good P."/>
            <person name="Guyer M."/>
            <person name="Peck A.M."/>
            <person name="Derge J.G."/>
            <person name="Lipman D."/>
            <person name="Collins F.S."/>
            <person name="Jang W."/>
            <person name="Sherry S."/>
            <person name="Feolo M."/>
            <person name="Misquitta L."/>
            <person name="Lee E."/>
            <person name="Rotmistrovsky K."/>
            <person name="Greenhut S.F."/>
            <person name="Schaefer C.F."/>
            <person name="Buetow K."/>
            <person name="Bonner T.I."/>
            <person name="Haussler D."/>
            <person name="Kent J."/>
            <person name="Kiekhaus M."/>
            <person name="Furey T."/>
            <person name="Brent M."/>
            <person name="Prange C."/>
            <person name="Schreiber K."/>
            <person name="Shapiro N."/>
            <person name="Bhat N.K."/>
            <person name="Hopkins R.F."/>
            <person name="Hsie F."/>
            <person name="Driscoll T."/>
            <person name="Soares M.B."/>
            <person name="Casavant T.L."/>
            <person name="Scheetz T.E."/>
            <person name="Brown-stein M.J."/>
            <person name="Usdin T.B."/>
            <person name="Toshiyuki S."/>
            <person name="Carninci P."/>
            <person name="Piao Y."/>
            <person name="Dudekula D.B."/>
            <person name="Ko M.S."/>
            <person name="Kawakami K."/>
            <person name="Suzuki Y."/>
            <person name="Sugano S."/>
            <person name="Gruber C.E."/>
            <person name="Smith M.R."/>
            <person name="Simmons B."/>
            <person name="Moore T."/>
            <person name="Waterman R."/>
            <person name="Johnson S.L."/>
            <person name="Ruan Y."/>
            <person name="Wei C.L."/>
            <person name="Mathavan S."/>
            <person name="Gunaratne P.H."/>
            <person name="Wu J."/>
            <person name="Garcia A.M."/>
            <person name="Hulyk S.W."/>
            <person name="Fuh E."/>
            <person name="Yuan Y."/>
            <person name="Sneed A."/>
            <person name="Kowis C."/>
            <person name="Hodgson A."/>
            <person name="Muzny D.M."/>
            <person name="McPherson J."/>
            <person name="Gibbs R.A."/>
            <person name="Fahey J."/>
            <person name="Helton E."/>
            <person name="Ketteman M."/>
            <person name="Madan A."/>
            <person name="Rodrigues S."/>
            <person name="Sanchez A."/>
            <person name="Whiting M."/>
            <person name="Madari A."/>
            <person name="Young A.C."/>
            <person name="Wetherby K.D."/>
            <person name="Granite S.J."/>
            <person name="Kwong P.N."/>
            <person name="Brinkley C.P."/>
            <person name="Pearson R.L."/>
            <person name="Bouffard G.G."/>
            <person name="Blakesly R.W."/>
            <person name="Green E.D."/>
            <person name="Dickson M.C."/>
            <person name="Rodriguez A.C."/>
            <person name="Grimwood J."/>
            <person name="Schmutz J."/>
            <person name="Myers R.M."/>
            <person name="Butterfield Y.S."/>
            <person name="Griffith M."/>
            <person name="Griffith O.L."/>
            <person name="Krzywinski M.I."/>
            <person name="Liao N."/>
            <person name="Morin R."/>
            <person name="Morrin R."/>
            <person name="Palmquist D."/>
            <person name="Petrescu A.S."/>
            <person name="Skalska U."/>
            <person name="Smailus D.E."/>
            <person name="Stott J.M."/>
            <person name="Schnerch A."/>
            <person name="Schein J.E."/>
            <person name="Jones S.J."/>
            <person name="Holt R.A."/>
            <person name="Baross A."/>
            <person name="Marra M.A."/>
            <person name="Clifton S."/>
            <person name="Makowski K.A."/>
            <person name="Bosak S."/>
            <person name="Malek J."/>
        </authorList>
    </citation>
    <scope>NUCLEOTIDE SEQUENCE [LARGE SCALE MRNA]</scope>
    <source>
        <strain evidence="1">FVB/N</strain>
        <tissue evidence="1">Salivary gland</tissue>
    </source>
</reference>